<evidence type="ECO:0000256" key="2">
    <source>
        <dbReference type="ARBA" id="ARBA00022490"/>
    </source>
</evidence>
<keyword evidence="4" id="KW-1185">Reference proteome</keyword>
<gene>
    <name evidence="3" type="ORF">ALC57_16445</name>
</gene>
<accession>A0A151IV93</accession>
<reference evidence="3 4" key="1">
    <citation type="submission" date="2015-09" db="EMBL/GenBank/DDBJ databases">
        <title>Trachymyrmex cornetzi WGS genome.</title>
        <authorList>
            <person name="Nygaard S."/>
            <person name="Hu H."/>
            <person name="Boomsma J."/>
            <person name="Zhang G."/>
        </authorList>
    </citation>
    <scope>NUCLEOTIDE SEQUENCE [LARGE SCALE GENOMIC DNA]</scope>
    <source>
        <strain evidence="3">Tcor2-1</strain>
        <tissue evidence="3">Whole body</tissue>
    </source>
</reference>
<dbReference type="GO" id="GO:0030865">
    <property type="term" value="P:cortical cytoskeleton organization"/>
    <property type="evidence" value="ECO:0007669"/>
    <property type="project" value="TreeGrafter"/>
</dbReference>
<dbReference type="AlphaFoldDB" id="A0A151IV93"/>
<evidence type="ECO:0000313" key="3">
    <source>
        <dbReference type="EMBL" id="KYN11432.1"/>
    </source>
</evidence>
<dbReference type="PANTHER" id="PTHR12085:SF3">
    <property type="entry name" value="SERINE_THREONINE-PROTEIN PHOSPHATASE 2A REGULATORY SUBUNIT B'' SUBUNIT GAMMA"/>
    <property type="match status" value="1"/>
</dbReference>
<name>A0A151IV93_9HYME</name>
<dbReference type="InterPro" id="IPR039865">
    <property type="entry name" value="PPP2R3C"/>
</dbReference>
<dbReference type="EMBL" id="KQ980924">
    <property type="protein sequence ID" value="KYN11432.1"/>
    <property type="molecule type" value="Genomic_DNA"/>
</dbReference>
<dbReference type="STRING" id="471704.A0A151IV93"/>
<dbReference type="GO" id="GO:0005819">
    <property type="term" value="C:spindle"/>
    <property type="evidence" value="ECO:0007669"/>
    <property type="project" value="TreeGrafter"/>
</dbReference>
<sequence length="147" mass="16285">MLNKEELAGYGTDTLTGVFLERVFQECLTYEGEMDYKTYLDFVLALENRHEPQAIQEQMTMHGQEPVNFEDVKDIVGTLLINQVTRTRAHACVAIGCARPLIACCKRPGIRITAPSGPRAVRSEGTVGCIFGSSRPAGRAYSAIFKR</sequence>
<dbReference type="GO" id="GO:0035303">
    <property type="term" value="P:regulation of dephosphorylation"/>
    <property type="evidence" value="ECO:0007669"/>
    <property type="project" value="InterPro"/>
</dbReference>
<keyword evidence="2" id="KW-0963">Cytoplasm</keyword>
<proteinExistence type="predicted"/>
<dbReference type="PANTHER" id="PTHR12085">
    <property type="entry name" value="SERINE/THREONINE-PROTEIN PHOSPHATASE 2A REGULATORY SUBUNIT B'' SUBUNIT GAMMA"/>
    <property type="match status" value="1"/>
</dbReference>
<evidence type="ECO:0000256" key="1">
    <source>
        <dbReference type="ARBA" id="ARBA00004496"/>
    </source>
</evidence>
<comment type="subcellular location">
    <subcellularLocation>
        <location evidence="1">Cytoplasm</location>
    </subcellularLocation>
</comment>
<dbReference type="Gene3D" id="1.10.238.10">
    <property type="entry name" value="EF-hand"/>
    <property type="match status" value="1"/>
</dbReference>
<evidence type="ECO:0000313" key="4">
    <source>
        <dbReference type="Proteomes" id="UP000078492"/>
    </source>
</evidence>
<protein>
    <submittedName>
        <fullName evidence="3">Serine/threonine-protein phosphatase 2A regulatory subunit B'' subunit gamma</fullName>
    </submittedName>
</protein>
<dbReference type="GO" id="GO:0005737">
    <property type="term" value="C:cytoplasm"/>
    <property type="evidence" value="ECO:0007669"/>
    <property type="project" value="UniProtKB-SubCell"/>
</dbReference>
<dbReference type="GO" id="GO:0005813">
    <property type="term" value="C:centrosome"/>
    <property type="evidence" value="ECO:0007669"/>
    <property type="project" value="TreeGrafter"/>
</dbReference>
<organism evidence="3 4">
    <name type="scientific">Trachymyrmex cornetzi</name>
    <dbReference type="NCBI Taxonomy" id="471704"/>
    <lineage>
        <taxon>Eukaryota</taxon>
        <taxon>Metazoa</taxon>
        <taxon>Ecdysozoa</taxon>
        <taxon>Arthropoda</taxon>
        <taxon>Hexapoda</taxon>
        <taxon>Insecta</taxon>
        <taxon>Pterygota</taxon>
        <taxon>Neoptera</taxon>
        <taxon>Endopterygota</taxon>
        <taxon>Hymenoptera</taxon>
        <taxon>Apocrita</taxon>
        <taxon>Aculeata</taxon>
        <taxon>Formicoidea</taxon>
        <taxon>Formicidae</taxon>
        <taxon>Myrmicinae</taxon>
        <taxon>Trachymyrmex</taxon>
    </lineage>
</organism>
<dbReference type="GO" id="GO:0000226">
    <property type="term" value="P:microtubule cytoskeleton organization"/>
    <property type="evidence" value="ECO:0007669"/>
    <property type="project" value="TreeGrafter"/>
</dbReference>
<dbReference type="Proteomes" id="UP000078492">
    <property type="component" value="Unassembled WGS sequence"/>
</dbReference>